<sequence length="35" mass="3703">MHPVDPGAPAALTQDFCPFSGRGLWEFLGGTLNLS</sequence>
<dbReference type="HOGENOM" id="CLU_3367526_0_0_11"/>
<dbReference type="EMBL" id="AOPY01001693">
    <property type="protein sequence ID" value="EPJ34546.1"/>
    <property type="molecule type" value="Genomic_DNA"/>
</dbReference>
<gene>
    <name evidence="1" type="ORF">STAFG_8410</name>
</gene>
<dbReference type="Proteomes" id="UP000015001">
    <property type="component" value="Unassembled WGS sequence"/>
</dbReference>
<comment type="caution">
    <text evidence="1">The sequence shown here is derived from an EMBL/GenBank/DDBJ whole genome shotgun (WGS) entry which is preliminary data.</text>
</comment>
<organism evidence="1 2">
    <name type="scientific">Streptomyces afghaniensis 772</name>
    <dbReference type="NCBI Taxonomy" id="1283301"/>
    <lineage>
        <taxon>Bacteria</taxon>
        <taxon>Bacillati</taxon>
        <taxon>Actinomycetota</taxon>
        <taxon>Actinomycetes</taxon>
        <taxon>Kitasatosporales</taxon>
        <taxon>Streptomycetaceae</taxon>
        <taxon>Streptomyces</taxon>
    </lineage>
</organism>
<accession>S4MDS2</accession>
<dbReference type="AlphaFoldDB" id="S4MDS2"/>
<reference evidence="1 2" key="1">
    <citation type="submission" date="2013-02" db="EMBL/GenBank/DDBJ databases">
        <title>Draft Genome Sequence of Streptomyces afghaniensis, Which Produces Compounds of the Julimycin B-Complex.</title>
        <authorList>
            <person name="Gruening B.A."/>
            <person name="Praeg A."/>
            <person name="Erxleben A."/>
            <person name="Guenther S."/>
            <person name="Fiedler H.-P."/>
            <person name="Goodfellow M."/>
            <person name="Mueller M."/>
        </authorList>
    </citation>
    <scope>NUCLEOTIDE SEQUENCE [LARGE SCALE GENOMIC DNA]</scope>
    <source>
        <strain evidence="1 2">772</strain>
    </source>
</reference>
<name>S4MDS2_9ACTN</name>
<proteinExistence type="predicted"/>
<evidence type="ECO:0000313" key="2">
    <source>
        <dbReference type="Proteomes" id="UP000015001"/>
    </source>
</evidence>
<protein>
    <submittedName>
        <fullName evidence="1">Uncharacterized protein</fullName>
    </submittedName>
</protein>
<evidence type="ECO:0000313" key="1">
    <source>
        <dbReference type="EMBL" id="EPJ34546.1"/>
    </source>
</evidence>
<keyword evidence="2" id="KW-1185">Reference proteome</keyword>